<feature type="non-terminal residue" evidence="2">
    <location>
        <position position="1"/>
    </location>
</feature>
<evidence type="ECO:0000259" key="1">
    <source>
        <dbReference type="Pfam" id="PF04679"/>
    </source>
</evidence>
<organism evidence="2 3">
    <name type="scientific">Prorocentrum cordatum</name>
    <dbReference type="NCBI Taxonomy" id="2364126"/>
    <lineage>
        <taxon>Eukaryota</taxon>
        <taxon>Sar</taxon>
        <taxon>Alveolata</taxon>
        <taxon>Dinophyceae</taxon>
        <taxon>Prorocentrales</taxon>
        <taxon>Prorocentraceae</taxon>
        <taxon>Prorocentrum</taxon>
    </lineage>
</organism>
<reference evidence="2" key="1">
    <citation type="submission" date="2023-10" db="EMBL/GenBank/DDBJ databases">
        <authorList>
            <person name="Chen Y."/>
            <person name="Shah S."/>
            <person name="Dougan E. K."/>
            <person name="Thang M."/>
            <person name="Chan C."/>
        </authorList>
    </citation>
    <scope>NUCLEOTIDE SEQUENCE [LARGE SCALE GENOMIC DNA]</scope>
</reference>
<dbReference type="EMBL" id="CAUYUJ010015697">
    <property type="protein sequence ID" value="CAK0857084.1"/>
    <property type="molecule type" value="Genomic_DNA"/>
</dbReference>
<evidence type="ECO:0000313" key="3">
    <source>
        <dbReference type="Proteomes" id="UP001189429"/>
    </source>
</evidence>
<dbReference type="Pfam" id="PF04679">
    <property type="entry name" value="DNA_ligase_A_C"/>
    <property type="match status" value="1"/>
</dbReference>
<accession>A0ABN9UCJ5</accession>
<gene>
    <name evidence="2" type="ORF">PCOR1329_LOCUS47287</name>
</gene>
<dbReference type="PANTHER" id="PTHR45997">
    <property type="entry name" value="DNA LIGASE 4"/>
    <property type="match status" value="1"/>
</dbReference>
<sequence length="169" mass="18862">DAGEAGERVVTVGRVGSGFNMERLRAIRDRLRPHLRRYDPHRAPAWLGGWRGAGKAKPDAVVTSPVHGFVMEVRVAEIVPSTEYEMGYTLRFPRAVQPIREDKDWNDASTERDLREFLAGGNSALRLRRGKAKVEVACGLLFALLQKNLLLFPTFTRTGFKIGGPLHPT</sequence>
<feature type="domain" description="DNA ligase ATP-dependent C-terminal" evidence="1">
    <location>
        <begin position="6"/>
        <end position="103"/>
    </location>
</feature>
<dbReference type="PANTHER" id="PTHR45997:SF1">
    <property type="entry name" value="DNA LIGASE 4"/>
    <property type="match status" value="1"/>
</dbReference>
<comment type="caution">
    <text evidence="2">The sequence shown here is derived from an EMBL/GenBank/DDBJ whole genome shotgun (WGS) entry which is preliminary data.</text>
</comment>
<name>A0ABN9UCJ5_9DINO</name>
<dbReference type="SUPFAM" id="SSF50249">
    <property type="entry name" value="Nucleic acid-binding proteins"/>
    <property type="match status" value="1"/>
</dbReference>
<protein>
    <recommendedName>
        <fullName evidence="1">DNA ligase ATP-dependent C-terminal domain-containing protein</fullName>
    </recommendedName>
</protein>
<evidence type="ECO:0000313" key="2">
    <source>
        <dbReference type="EMBL" id="CAK0857084.1"/>
    </source>
</evidence>
<dbReference type="Proteomes" id="UP001189429">
    <property type="component" value="Unassembled WGS sequence"/>
</dbReference>
<keyword evidence="3" id="KW-1185">Reference proteome</keyword>
<dbReference type="Gene3D" id="2.40.50.140">
    <property type="entry name" value="Nucleic acid-binding proteins"/>
    <property type="match status" value="1"/>
</dbReference>
<proteinExistence type="predicted"/>
<dbReference type="InterPro" id="IPR029710">
    <property type="entry name" value="LIG4"/>
</dbReference>
<dbReference type="InterPro" id="IPR012309">
    <property type="entry name" value="DNA_ligase_ATP-dep_C"/>
</dbReference>
<dbReference type="InterPro" id="IPR012340">
    <property type="entry name" value="NA-bd_OB-fold"/>
</dbReference>